<proteinExistence type="predicted"/>
<name>A0AAE1F5A3_PETCI</name>
<dbReference type="EMBL" id="JAWQEG010003269">
    <property type="protein sequence ID" value="KAK3867139.1"/>
    <property type="molecule type" value="Genomic_DNA"/>
</dbReference>
<feature type="compositionally biased region" description="Low complexity" evidence="1">
    <location>
        <begin position="168"/>
        <end position="182"/>
    </location>
</feature>
<comment type="caution">
    <text evidence="2">The sequence shown here is derived from an EMBL/GenBank/DDBJ whole genome shotgun (WGS) entry which is preliminary data.</text>
</comment>
<evidence type="ECO:0000313" key="2">
    <source>
        <dbReference type="EMBL" id="KAK3867139.1"/>
    </source>
</evidence>
<protein>
    <submittedName>
        <fullName evidence="2">Uncharacterized protein</fullName>
    </submittedName>
</protein>
<feature type="region of interest" description="Disordered" evidence="1">
    <location>
        <begin position="162"/>
        <end position="182"/>
    </location>
</feature>
<organism evidence="2 3">
    <name type="scientific">Petrolisthes cinctipes</name>
    <name type="common">Flat porcelain crab</name>
    <dbReference type="NCBI Taxonomy" id="88211"/>
    <lineage>
        <taxon>Eukaryota</taxon>
        <taxon>Metazoa</taxon>
        <taxon>Ecdysozoa</taxon>
        <taxon>Arthropoda</taxon>
        <taxon>Crustacea</taxon>
        <taxon>Multicrustacea</taxon>
        <taxon>Malacostraca</taxon>
        <taxon>Eumalacostraca</taxon>
        <taxon>Eucarida</taxon>
        <taxon>Decapoda</taxon>
        <taxon>Pleocyemata</taxon>
        <taxon>Anomura</taxon>
        <taxon>Galatheoidea</taxon>
        <taxon>Porcellanidae</taxon>
        <taxon>Petrolisthes</taxon>
    </lineage>
</organism>
<feature type="compositionally biased region" description="Basic and acidic residues" evidence="1">
    <location>
        <begin position="14"/>
        <end position="23"/>
    </location>
</feature>
<gene>
    <name evidence="2" type="ORF">Pcinc_027377</name>
</gene>
<keyword evidence="3" id="KW-1185">Reference proteome</keyword>
<evidence type="ECO:0000313" key="3">
    <source>
        <dbReference type="Proteomes" id="UP001286313"/>
    </source>
</evidence>
<reference evidence="2" key="1">
    <citation type="submission" date="2023-10" db="EMBL/GenBank/DDBJ databases">
        <title>Genome assemblies of two species of porcelain crab, Petrolisthes cinctipes and Petrolisthes manimaculis (Anomura: Porcellanidae).</title>
        <authorList>
            <person name="Angst P."/>
        </authorList>
    </citation>
    <scope>NUCLEOTIDE SEQUENCE</scope>
    <source>
        <strain evidence="2">PB745_01</strain>
        <tissue evidence="2">Gill</tissue>
    </source>
</reference>
<feature type="compositionally biased region" description="Pro residues" evidence="1">
    <location>
        <begin position="42"/>
        <end position="60"/>
    </location>
</feature>
<sequence length="182" mass="20396">MFILCLFFQCSTADEPHNNDAHSRRPHAHPDQPTNQLLTPYTPRPQPATLPKSQPSPTPVNQPTNYSPPTHPDHSRQPYRNLNHRPHHAVNQPTNLYHQPLNFSQPTNQLLTPPHTQSKASNPTEISTIAHTSHPTNLYHHPVNFSQPTNQPSIPTKPPLTPLPSQPLPSNQATITINTTIQ</sequence>
<feature type="region of interest" description="Disordered" evidence="1">
    <location>
        <begin position="14"/>
        <end position="94"/>
    </location>
</feature>
<accession>A0AAE1F5A3</accession>
<dbReference type="Proteomes" id="UP001286313">
    <property type="component" value="Unassembled WGS sequence"/>
</dbReference>
<evidence type="ECO:0000256" key="1">
    <source>
        <dbReference type="SAM" id="MobiDB-lite"/>
    </source>
</evidence>
<dbReference type="AlphaFoldDB" id="A0AAE1F5A3"/>